<comment type="catalytic activity">
    <reaction evidence="10">
        <text>an alpha-D-Glc-(1-&gt;3)-alpha-D-Man-(1-&gt;2)-alpha-D-Man-(1-&gt;2)-alpha-D-Man-(1-&gt;3)-[alpha-D-Man-(1-&gt;2)-alpha-D-Man-(1-&gt;3)-[alpha-D-Man-(1-&gt;2)-alpha-D-Man-(1-&gt;6)]-alpha-D-Man-(1-&gt;6)]-beta-D-Man-(1-&gt;4)-beta-D-GlcNAc-(1-&gt;4)-alpha-D-GlcNAc-diphospho-di-trans,poly-cis-dolichol + a di-trans,poly-cis-dolichyl beta-D-glucosyl phosphate = an alpha-D-Glc-(1-&gt;3)-alpha-D-Glc-(1-&gt;3)-alpha-D-Man-(1-&gt;2)-alpha-D-Man-(1-&gt;2)-alpha-D-Man-(1-&gt;3)-[alpha-D-Man-(1-&gt;2)-alpha-D-Man-(1-&gt;3)-[alpha-D-Man-(1-&gt;2)-alpha-D-Man-(1-&gt;6)]-alpha-D-Man-(1-&gt;6)]-beta-D-Man-(1-&gt;4)-beta-D-GlcNAc-(1-&gt;4)-alpha-D-GlcNAc-diphospho-di-trans,poly-cis-dolichol + a di-trans,poly-cis-dolichyl phosphate + H(+)</text>
        <dbReference type="Rhea" id="RHEA:31307"/>
        <dbReference type="Rhea" id="RHEA-COMP:19498"/>
        <dbReference type="Rhea" id="RHEA-COMP:19502"/>
        <dbReference type="Rhea" id="RHEA-COMP:19521"/>
        <dbReference type="Rhea" id="RHEA-COMP:19522"/>
        <dbReference type="ChEBI" id="CHEBI:15378"/>
        <dbReference type="ChEBI" id="CHEBI:57525"/>
        <dbReference type="ChEBI" id="CHEBI:57683"/>
        <dbReference type="ChEBI" id="CHEBI:132521"/>
        <dbReference type="ChEBI" id="CHEBI:132522"/>
        <dbReference type="EC" id="2.4.1.265"/>
    </reaction>
    <physiologicalReaction direction="left-to-right" evidence="10">
        <dbReference type="Rhea" id="RHEA:31308"/>
    </physiologicalReaction>
</comment>
<feature type="transmembrane region" description="Helical" evidence="11">
    <location>
        <begin position="351"/>
        <end position="370"/>
    </location>
</feature>
<evidence type="ECO:0000256" key="2">
    <source>
        <dbReference type="ARBA" id="ARBA00004922"/>
    </source>
</evidence>
<comment type="similarity">
    <text evidence="3 11">Belongs to the ALG6/ALG8 glucosyltransferase family.</text>
</comment>
<dbReference type="PANTHER" id="PTHR12413:SF2">
    <property type="entry name" value="DOLICHYL PYROPHOSPHATE GLC1MAN9GLCNAC2 ALPHA-1,3-GLUCOSYLTRANSFERASE-RELATED"/>
    <property type="match status" value="1"/>
</dbReference>
<keyword evidence="6 11" id="KW-0812">Transmembrane</keyword>
<dbReference type="OrthoDB" id="1689333at2759"/>
<dbReference type="EMBL" id="MU155165">
    <property type="protein sequence ID" value="KAF9482507.1"/>
    <property type="molecule type" value="Genomic_DNA"/>
</dbReference>
<dbReference type="Proteomes" id="UP000807469">
    <property type="component" value="Unassembled WGS sequence"/>
</dbReference>
<protein>
    <recommendedName>
        <fullName evidence="11">Alpha-1,3-glucosyltransferase</fullName>
        <ecNumber evidence="11">2.4.1.-</ecNumber>
    </recommendedName>
</protein>
<name>A0A9P5Z7P1_9AGAR</name>
<reference evidence="13" key="1">
    <citation type="submission" date="2020-11" db="EMBL/GenBank/DDBJ databases">
        <authorList>
            <consortium name="DOE Joint Genome Institute"/>
            <person name="Ahrendt S."/>
            <person name="Riley R."/>
            <person name="Andreopoulos W."/>
            <person name="Labutti K."/>
            <person name="Pangilinan J."/>
            <person name="Ruiz-Duenas F.J."/>
            <person name="Barrasa J.M."/>
            <person name="Sanchez-Garcia M."/>
            <person name="Camarero S."/>
            <person name="Miyauchi S."/>
            <person name="Serrano A."/>
            <person name="Linde D."/>
            <person name="Babiker R."/>
            <person name="Drula E."/>
            <person name="Ayuso-Fernandez I."/>
            <person name="Pacheco R."/>
            <person name="Padilla G."/>
            <person name="Ferreira P."/>
            <person name="Barriuso J."/>
            <person name="Kellner H."/>
            <person name="Castanera R."/>
            <person name="Alfaro M."/>
            <person name="Ramirez L."/>
            <person name="Pisabarro A.G."/>
            <person name="Kuo A."/>
            <person name="Tritt A."/>
            <person name="Lipzen A."/>
            <person name="He G."/>
            <person name="Yan M."/>
            <person name="Ng V."/>
            <person name="Cullen D."/>
            <person name="Martin F."/>
            <person name="Rosso M.-N."/>
            <person name="Henrissat B."/>
            <person name="Hibbett D."/>
            <person name="Martinez A.T."/>
            <person name="Grigoriev I.V."/>
        </authorList>
    </citation>
    <scope>NUCLEOTIDE SEQUENCE</scope>
    <source>
        <strain evidence="13">CIRM-BRFM 674</strain>
    </source>
</reference>
<evidence type="ECO:0000256" key="5">
    <source>
        <dbReference type="ARBA" id="ARBA00022679"/>
    </source>
</evidence>
<organism evidence="13 14">
    <name type="scientific">Pholiota conissans</name>
    <dbReference type="NCBI Taxonomy" id="109636"/>
    <lineage>
        <taxon>Eukaryota</taxon>
        <taxon>Fungi</taxon>
        <taxon>Dikarya</taxon>
        <taxon>Basidiomycota</taxon>
        <taxon>Agaricomycotina</taxon>
        <taxon>Agaricomycetes</taxon>
        <taxon>Agaricomycetidae</taxon>
        <taxon>Agaricales</taxon>
        <taxon>Agaricineae</taxon>
        <taxon>Strophariaceae</taxon>
        <taxon>Pholiota</taxon>
    </lineage>
</organism>
<evidence type="ECO:0000256" key="10">
    <source>
        <dbReference type="ARBA" id="ARBA00047346"/>
    </source>
</evidence>
<dbReference type="GO" id="GO:0006487">
    <property type="term" value="P:protein N-linked glycosylation"/>
    <property type="evidence" value="ECO:0007669"/>
    <property type="project" value="TreeGrafter"/>
</dbReference>
<gene>
    <name evidence="13" type="ORF">BDN70DRAFT_875081</name>
</gene>
<comment type="pathway">
    <text evidence="2 11">Protein modification; protein glycosylation.</text>
</comment>
<dbReference type="AlphaFoldDB" id="A0A9P5Z7P1"/>
<keyword evidence="7 11" id="KW-0256">Endoplasmic reticulum</keyword>
<feature type="transmembrane region" description="Helical" evidence="11">
    <location>
        <begin position="482"/>
        <end position="500"/>
    </location>
</feature>
<feature type="transmembrane region" description="Helical" evidence="11">
    <location>
        <begin position="546"/>
        <end position="565"/>
    </location>
</feature>
<dbReference type="Pfam" id="PF03155">
    <property type="entry name" value="Alg6_Alg8"/>
    <property type="match status" value="1"/>
</dbReference>
<evidence type="ECO:0000313" key="14">
    <source>
        <dbReference type="Proteomes" id="UP000807469"/>
    </source>
</evidence>
<dbReference type="GO" id="GO:0042283">
    <property type="term" value="F:dolichyl pyrophosphate Glc1Man9GlcNAc2 alpha-1,3-glucosyltransferase activity"/>
    <property type="evidence" value="ECO:0007669"/>
    <property type="project" value="UniProtKB-EC"/>
</dbReference>
<evidence type="ECO:0000256" key="9">
    <source>
        <dbReference type="ARBA" id="ARBA00023136"/>
    </source>
</evidence>
<keyword evidence="4 11" id="KW-0328">Glycosyltransferase</keyword>
<feature type="region of interest" description="Disordered" evidence="12">
    <location>
        <begin position="1"/>
        <end position="29"/>
    </location>
</feature>
<evidence type="ECO:0000256" key="8">
    <source>
        <dbReference type="ARBA" id="ARBA00022989"/>
    </source>
</evidence>
<feature type="transmembrane region" description="Helical" evidence="11">
    <location>
        <begin position="213"/>
        <end position="233"/>
    </location>
</feature>
<proteinExistence type="inferred from homology"/>
<feature type="transmembrane region" description="Helical" evidence="11">
    <location>
        <begin position="416"/>
        <end position="437"/>
    </location>
</feature>
<feature type="transmembrane region" description="Helical" evidence="11">
    <location>
        <begin position="443"/>
        <end position="461"/>
    </location>
</feature>
<evidence type="ECO:0000256" key="6">
    <source>
        <dbReference type="ARBA" id="ARBA00022692"/>
    </source>
</evidence>
<evidence type="ECO:0000256" key="11">
    <source>
        <dbReference type="RuleBase" id="RU363110"/>
    </source>
</evidence>
<accession>A0A9P5Z7P1</accession>
<dbReference type="EC" id="2.4.1.-" evidence="11"/>
<feature type="transmembrane region" description="Helical" evidence="11">
    <location>
        <begin position="376"/>
        <end position="395"/>
    </location>
</feature>
<evidence type="ECO:0000313" key="13">
    <source>
        <dbReference type="EMBL" id="KAF9482507.1"/>
    </source>
</evidence>
<keyword evidence="8 11" id="KW-1133">Transmembrane helix</keyword>
<evidence type="ECO:0000256" key="4">
    <source>
        <dbReference type="ARBA" id="ARBA00022676"/>
    </source>
</evidence>
<comment type="caution">
    <text evidence="13">The sequence shown here is derived from an EMBL/GenBank/DDBJ whole genome shotgun (WGS) entry which is preliminary data.</text>
</comment>
<evidence type="ECO:0000256" key="1">
    <source>
        <dbReference type="ARBA" id="ARBA00004477"/>
    </source>
</evidence>
<keyword evidence="5 11" id="KW-0808">Transferase</keyword>
<feature type="compositionally biased region" description="Polar residues" evidence="12">
    <location>
        <begin position="8"/>
        <end position="29"/>
    </location>
</feature>
<evidence type="ECO:0000256" key="12">
    <source>
        <dbReference type="SAM" id="MobiDB-lite"/>
    </source>
</evidence>
<keyword evidence="14" id="KW-1185">Reference proteome</keyword>
<dbReference type="InterPro" id="IPR004856">
    <property type="entry name" value="Glyco_trans_ALG6/ALG8"/>
</dbReference>
<sequence length="586" mass="66153">MDEDGPQAQASLKKSTSMNSIKSSESTGSIGFSKSWLSWDILPSEWDIFWLSTALKLLLFPSYRSTDFEVHRNWLAITHTLPMSKWYYDTTSEWTLDYPPFFAYFEKFLSIPASLIDPKIVDLNNLNYDAWSVIAYQRSTVILTELVLGIVLLKFIRGSVEPPIQRIVSASIFLHPGFLIVDHIHFQYNGFMYGILLWSILMARNGNKLASGILFAVLLNFKHIYMYLAPAYFVYLLRSFCLSPTGQIHIKNFLSLANAVITVFVVSLGPFALMGQIPQLLSRLFPFTRGLNHAYWAPNFWALVTATDRVLLKYAQLTGAEITINESGVASSSRGLVGDTVFAVLPNVKPVHTFVITIVFQLIWLFKLWRNPTYKSFLTALTLSGWTSFLFGWHVHEKAVLLVLIPLSLLAAERQAYFRTFVLASVAGVFSLFPLIFTPTESIIKVIYSTIWIAAVYIPISRRVYEYPKSITYVIMDTLEKVYLAGFPLLFLFVSAFPLMRIQQPSVTNVATSLETCVSADPLDISCPEPLATVVQSTPGVSALEFLPLMATSIYCAVGLVWSFMRLGFIYLHEESTYQGQLSEIK</sequence>
<dbReference type="PANTHER" id="PTHR12413">
    <property type="entry name" value="DOLICHYL GLYCOSYLTRANSFERASE"/>
    <property type="match status" value="1"/>
</dbReference>
<evidence type="ECO:0000256" key="7">
    <source>
        <dbReference type="ARBA" id="ARBA00022824"/>
    </source>
</evidence>
<feature type="transmembrane region" description="Helical" evidence="11">
    <location>
        <begin position="184"/>
        <end position="201"/>
    </location>
</feature>
<dbReference type="GO" id="GO:0005789">
    <property type="term" value="C:endoplasmic reticulum membrane"/>
    <property type="evidence" value="ECO:0007669"/>
    <property type="project" value="UniProtKB-SubCell"/>
</dbReference>
<comment type="subcellular location">
    <subcellularLocation>
        <location evidence="1 11">Endoplasmic reticulum membrane</location>
        <topology evidence="1 11">Multi-pass membrane protein</topology>
    </subcellularLocation>
</comment>
<feature type="transmembrane region" description="Helical" evidence="11">
    <location>
        <begin position="253"/>
        <end position="273"/>
    </location>
</feature>
<evidence type="ECO:0000256" key="3">
    <source>
        <dbReference type="ARBA" id="ARBA00008715"/>
    </source>
</evidence>
<keyword evidence="9 11" id="KW-0472">Membrane</keyword>